<dbReference type="RefSeq" id="WP_274051398.1">
    <property type="nucleotide sequence ID" value="NZ_CP059693.1"/>
</dbReference>
<name>A0ABY7VC70_9GAMM</name>
<keyword evidence="3" id="KW-1185">Reference proteome</keyword>
<protein>
    <submittedName>
        <fullName evidence="2">YcxB family protein</fullName>
    </submittedName>
</protein>
<sequence length="165" mass="18799">MTDSFAYSTTFKLDKSHFSECYQESVEPDYSLRAYSKAILLVLMGLGLSLFTEIDQYAAWFLIGLGLVEALSVKYQKPWWLARQMLSRSSNSQVTLTIDGQGIRSKSVYVDALIRWEDIKEVTATELGLLVIHKGGRSYISNRCLSEEARGFICRRLPEDHDTDQ</sequence>
<dbReference type="Proteomes" id="UP001215231">
    <property type="component" value="Chromosome"/>
</dbReference>
<gene>
    <name evidence="2" type="ORF">H3N35_24015</name>
</gene>
<evidence type="ECO:0000313" key="3">
    <source>
        <dbReference type="Proteomes" id="UP001215231"/>
    </source>
</evidence>
<evidence type="ECO:0000313" key="2">
    <source>
        <dbReference type="EMBL" id="WDE11253.1"/>
    </source>
</evidence>
<organism evidence="2 3">
    <name type="scientific">Thalassomonas haliotis</name>
    <dbReference type="NCBI Taxonomy" id="485448"/>
    <lineage>
        <taxon>Bacteria</taxon>
        <taxon>Pseudomonadati</taxon>
        <taxon>Pseudomonadota</taxon>
        <taxon>Gammaproteobacteria</taxon>
        <taxon>Alteromonadales</taxon>
        <taxon>Colwelliaceae</taxon>
        <taxon>Thalassomonas</taxon>
    </lineage>
</organism>
<reference evidence="2 3" key="1">
    <citation type="journal article" date="2022" name="Mar. Drugs">
        <title>Bioassay-Guided Fractionation Leads to the Detection of Cholic Acid Generated by the Rare Thalassomonas sp.</title>
        <authorList>
            <person name="Pheiffer F."/>
            <person name="Schneider Y.K."/>
            <person name="Hansen E.H."/>
            <person name="Andersen J.H."/>
            <person name="Isaksson J."/>
            <person name="Busche T."/>
            <person name="R C."/>
            <person name="Kalinowski J."/>
            <person name="Zyl L.V."/>
            <person name="Trindade M."/>
        </authorList>
    </citation>
    <scope>NUCLEOTIDE SEQUENCE [LARGE SCALE GENOMIC DNA]</scope>
    <source>
        <strain evidence="2 3">A5K-61T</strain>
    </source>
</reference>
<accession>A0ABY7VC70</accession>
<dbReference type="Pfam" id="PF14317">
    <property type="entry name" value="YcxB"/>
    <property type="match status" value="1"/>
</dbReference>
<evidence type="ECO:0000259" key="1">
    <source>
        <dbReference type="Pfam" id="PF14317"/>
    </source>
</evidence>
<dbReference type="InterPro" id="IPR025588">
    <property type="entry name" value="YcxB-like_C"/>
</dbReference>
<dbReference type="EMBL" id="CP059693">
    <property type="protein sequence ID" value="WDE11253.1"/>
    <property type="molecule type" value="Genomic_DNA"/>
</dbReference>
<proteinExistence type="predicted"/>
<feature type="domain" description="YcxB-like C-terminal" evidence="1">
    <location>
        <begin position="98"/>
        <end position="150"/>
    </location>
</feature>